<reference evidence="1 2" key="1">
    <citation type="submission" date="2018-08" db="EMBL/GenBank/DDBJ databases">
        <title>A genome reference for cultivated species of the human gut microbiota.</title>
        <authorList>
            <person name="Zou Y."/>
            <person name="Xue W."/>
            <person name="Luo G."/>
        </authorList>
    </citation>
    <scope>NUCLEOTIDE SEQUENCE [LARGE SCALE GENOMIC DNA]</scope>
    <source>
        <strain evidence="1 2">AF37-2AT</strain>
    </source>
</reference>
<evidence type="ECO:0000313" key="1">
    <source>
        <dbReference type="EMBL" id="RGE84341.1"/>
    </source>
</evidence>
<sequence length="94" mass="10997">MNEEIMPLLKARLGISTDVRDKLLKALIDGIISECKNTHGIELDEWPEHIMFVLDWATWKYQHPEDGTTPRSIQYRLKNMIIQKECRNDESDLG</sequence>
<organism evidence="1 2">
    <name type="scientific">Sellimonas intestinalis</name>
    <dbReference type="NCBI Taxonomy" id="1653434"/>
    <lineage>
        <taxon>Bacteria</taxon>
        <taxon>Bacillati</taxon>
        <taxon>Bacillota</taxon>
        <taxon>Clostridia</taxon>
        <taxon>Lachnospirales</taxon>
        <taxon>Lachnospiraceae</taxon>
        <taxon>Sellimonas</taxon>
    </lineage>
</organism>
<dbReference type="AlphaFoldDB" id="A0A3E3JYI5"/>
<dbReference type="OrthoDB" id="1808529at2"/>
<dbReference type="EMBL" id="QVLX01000018">
    <property type="protein sequence ID" value="RGE84341.1"/>
    <property type="molecule type" value="Genomic_DNA"/>
</dbReference>
<protein>
    <submittedName>
        <fullName evidence="1">Phage gp6-like head-tail connector protein</fullName>
    </submittedName>
</protein>
<keyword evidence="2" id="KW-1185">Reference proteome</keyword>
<comment type="caution">
    <text evidence="1">The sequence shown here is derived from an EMBL/GenBank/DDBJ whole genome shotgun (WGS) entry which is preliminary data.</text>
</comment>
<proteinExistence type="predicted"/>
<evidence type="ECO:0000313" key="2">
    <source>
        <dbReference type="Proteomes" id="UP000261080"/>
    </source>
</evidence>
<name>A0A3E3JYI5_9FIRM</name>
<dbReference type="Proteomes" id="UP000261080">
    <property type="component" value="Unassembled WGS sequence"/>
</dbReference>
<accession>A0A3E3JYI5</accession>
<gene>
    <name evidence="1" type="ORF">DW016_15685</name>
</gene>